<name>A0ABR6DJ01_9HYPH</name>
<protein>
    <submittedName>
        <fullName evidence="3">Type VI secretion system protein ImpK</fullName>
    </submittedName>
</protein>
<dbReference type="InterPro" id="IPR038522">
    <property type="entry name" value="T4/T6SS_DotU_sf"/>
</dbReference>
<feature type="transmembrane region" description="Helical" evidence="1">
    <location>
        <begin position="237"/>
        <end position="258"/>
    </location>
</feature>
<accession>A0ABR6DJ01</accession>
<keyword evidence="1" id="KW-0472">Membrane</keyword>
<dbReference type="InterPro" id="IPR017732">
    <property type="entry name" value="T4/T6SS_DotU"/>
</dbReference>
<evidence type="ECO:0000313" key="3">
    <source>
        <dbReference type="EMBL" id="MBA9065725.1"/>
    </source>
</evidence>
<dbReference type="Gene3D" id="1.25.40.590">
    <property type="entry name" value="Type IV / VI secretion system, DotU"/>
    <property type="match status" value="1"/>
</dbReference>
<reference evidence="3 4" key="1">
    <citation type="submission" date="2020-08" db="EMBL/GenBank/DDBJ databases">
        <title>Genomic Encyclopedia of Type Strains, Phase IV (KMG-IV): sequencing the most valuable type-strain genomes for metagenomic binning, comparative biology and taxonomic classification.</title>
        <authorList>
            <person name="Goeker M."/>
        </authorList>
    </citation>
    <scope>NUCLEOTIDE SEQUENCE [LARGE SCALE GENOMIC DNA]</scope>
    <source>
        <strain evidence="3 4">DSM 5686</strain>
    </source>
</reference>
<dbReference type="EMBL" id="JACJIM010000010">
    <property type="protein sequence ID" value="MBA9065725.1"/>
    <property type="molecule type" value="Genomic_DNA"/>
</dbReference>
<dbReference type="PANTHER" id="PTHR38033:SF1">
    <property type="entry name" value="DOTU FAMILY TYPE IV_VI SECRETION SYSTEM PROTEIN"/>
    <property type="match status" value="1"/>
</dbReference>
<feature type="domain" description="Type IV / VI secretion system DotU" evidence="2">
    <location>
        <begin position="58"/>
        <end position="255"/>
    </location>
</feature>
<evidence type="ECO:0000313" key="4">
    <source>
        <dbReference type="Proteomes" id="UP000565455"/>
    </source>
</evidence>
<evidence type="ECO:0000259" key="2">
    <source>
        <dbReference type="Pfam" id="PF09850"/>
    </source>
</evidence>
<dbReference type="Pfam" id="PF09850">
    <property type="entry name" value="DotU"/>
    <property type="match status" value="1"/>
</dbReference>
<dbReference type="GeneID" id="96606740"/>
<keyword evidence="4" id="KW-1185">Reference proteome</keyword>
<dbReference type="Proteomes" id="UP000565455">
    <property type="component" value="Unassembled WGS sequence"/>
</dbReference>
<dbReference type="NCBIfam" id="TIGR03349">
    <property type="entry name" value="IV_VI_DotU"/>
    <property type="match status" value="1"/>
</dbReference>
<dbReference type="RefSeq" id="WP_053611391.1">
    <property type="nucleotide sequence ID" value="NZ_JACJIM010000010.1"/>
</dbReference>
<keyword evidence="1" id="KW-1133">Transmembrane helix</keyword>
<evidence type="ECO:0000256" key="1">
    <source>
        <dbReference type="SAM" id="Phobius"/>
    </source>
</evidence>
<sequence length="276" mass="31310">MTDRALARASGFDARELFDTDPNALAVRSQDLTAVPQVEPQRPFSFEIRGSSLNRVTDASAGLIALMLRIATLGHLDDIDTLHRRSTIEIESIELELHRLGYDRVSVLALRYCLCSAFDEAVMNSPWGLETNWSERSLLATFHNETWGGEKFFVILARLMTEPNRYIDLLEFLYLCLNLGYEGRYRAMHNGRVQLEAVIKELHDVIRTERGPTEPLSLFKSEGIVQKAHRVAWQTPISLVVIAAFATAVLLYLTFFLLTRSEATRSLEQLNQIIGR</sequence>
<dbReference type="PANTHER" id="PTHR38033">
    <property type="entry name" value="MEMBRANE PROTEIN-RELATED"/>
    <property type="match status" value="1"/>
</dbReference>
<organism evidence="3 4">
    <name type="scientific">Methylobacterium fujisawaense</name>
    <dbReference type="NCBI Taxonomy" id="107400"/>
    <lineage>
        <taxon>Bacteria</taxon>
        <taxon>Pseudomonadati</taxon>
        <taxon>Pseudomonadota</taxon>
        <taxon>Alphaproteobacteria</taxon>
        <taxon>Hyphomicrobiales</taxon>
        <taxon>Methylobacteriaceae</taxon>
        <taxon>Methylobacterium</taxon>
    </lineage>
</organism>
<comment type="caution">
    <text evidence="3">The sequence shown here is derived from an EMBL/GenBank/DDBJ whole genome shotgun (WGS) entry which is preliminary data.</text>
</comment>
<gene>
    <name evidence="3" type="ORF">GGQ91_005148</name>
</gene>
<keyword evidence="1" id="KW-0812">Transmembrane</keyword>
<dbReference type="NCBIfam" id="NF038228">
    <property type="entry name" value="IcmH_DotU_IVB"/>
    <property type="match status" value="1"/>
</dbReference>
<proteinExistence type="predicted"/>